<name>A0A0C2IK43_THEKT</name>
<keyword evidence="7" id="KW-1185">Reference proteome</keyword>
<organism evidence="6 7">
    <name type="scientific">Thelohanellus kitauei</name>
    <name type="common">Myxosporean</name>
    <dbReference type="NCBI Taxonomy" id="669202"/>
    <lineage>
        <taxon>Eukaryota</taxon>
        <taxon>Metazoa</taxon>
        <taxon>Cnidaria</taxon>
        <taxon>Myxozoa</taxon>
        <taxon>Myxosporea</taxon>
        <taxon>Bivalvulida</taxon>
        <taxon>Platysporina</taxon>
        <taxon>Myxobolidae</taxon>
        <taxon>Thelohanellus</taxon>
    </lineage>
</organism>
<dbReference type="Gene3D" id="3.40.50.620">
    <property type="entry name" value="HUPs"/>
    <property type="match status" value="1"/>
</dbReference>
<dbReference type="GO" id="GO:0004830">
    <property type="term" value="F:tryptophan-tRNA ligase activity"/>
    <property type="evidence" value="ECO:0007669"/>
    <property type="project" value="TreeGrafter"/>
</dbReference>
<keyword evidence="1 6" id="KW-0436">Ligase</keyword>
<evidence type="ECO:0000256" key="4">
    <source>
        <dbReference type="ARBA" id="ARBA00023146"/>
    </source>
</evidence>
<gene>
    <name evidence="6" type="ORF">RF11_00286</name>
</gene>
<comment type="caution">
    <text evidence="6">The sequence shown here is derived from an EMBL/GenBank/DDBJ whole genome shotgun (WGS) entry which is preliminary data.</text>
</comment>
<dbReference type="PANTHER" id="PTHR10055:SF1">
    <property type="entry name" value="TRYPTOPHAN--TRNA LIGASE, CYTOPLASMIC"/>
    <property type="match status" value="1"/>
</dbReference>
<reference evidence="6 7" key="1">
    <citation type="journal article" date="2014" name="Genome Biol. Evol.">
        <title>The genome of the myxosporean Thelohanellus kitauei shows adaptations to nutrient acquisition within its fish host.</title>
        <authorList>
            <person name="Yang Y."/>
            <person name="Xiong J."/>
            <person name="Zhou Z."/>
            <person name="Huo F."/>
            <person name="Miao W."/>
            <person name="Ran C."/>
            <person name="Liu Y."/>
            <person name="Zhang J."/>
            <person name="Feng J."/>
            <person name="Wang M."/>
            <person name="Wang M."/>
            <person name="Wang L."/>
            <person name="Yao B."/>
        </authorList>
    </citation>
    <scope>NUCLEOTIDE SEQUENCE [LARGE SCALE GENOMIC DNA]</scope>
    <source>
        <strain evidence="6">Wuqing</strain>
    </source>
</reference>
<evidence type="ECO:0000256" key="2">
    <source>
        <dbReference type="ARBA" id="ARBA00022741"/>
    </source>
</evidence>
<dbReference type="OMA" id="GIFCSHR"/>
<dbReference type="GO" id="GO:0005737">
    <property type="term" value="C:cytoplasm"/>
    <property type="evidence" value="ECO:0007669"/>
    <property type="project" value="TreeGrafter"/>
</dbReference>
<dbReference type="PANTHER" id="PTHR10055">
    <property type="entry name" value="TRYPTOPHANYL-TRNA SYNTHETASE"/>
    <property type="match status" value="1"/>
</dbReference>
<dbReference type="AlphaFoldDB" id="A0A0C2IK43"/>
<sequence length="106" mass="12271">MHSDQPSQKVTIEKVEAIDNRGIDYEKLIRDFGISKIDDTHLKKIEKLTGNPAHYFLKRGIFCSHRDLDMILDTYEKGKPFYLYTGRGPSSQSMHLGHLVPFIFCK</sequence>
<dbReference type="PROSITE" id="PS00178">
    <property type="entry name" value="AA_TRNA_LIGASE_I"/>
    <property type="match status" value="1"/>
</dbReference>
<keyword evidence="2" id="KW-0547">Nucleotide-binding</keyword>
<dbReference type="EMBL" id="JWZT01003729">
    <property type="protein sequence ID" value="KII65769.1"/>
    <property type="molecule type" value="Genomic_DNA"/>
</dbReference>
<protein>
    <recommendedName>
        <fullName evidence="5">Tryptophanyl-tRNA synthetase</fullName>
    </recommendedName>
</protein>
<evidence type="ECO:0000256" key="3">
    <source>
        <dbReference type="ARBA" id="ARBA00022840"/>
    </source>
</evidence>
<dbReference type="InterPro" id="IPR001412">
    <property type="entry name" value="aa-tRNA-synth_I_CS"/>
</dbReference>
<evidence type="ECO:0000313" key="6">
    <source>
        <dbReference type="EMBL" id="KII65769.1"/>
    </source>
</evidence>
<dbReference type="OrthoDB" id="10261385at2759"/>
<keyword evidence="3" id="KW-0067">ATP-binding</keyword>
<proteinExistence type="predicted"/>
<evidence type="ECO:0000256" key="5">
    <source>
        <dbReference type="ARBA" id="ARBA00030268"/>
    </source>
</evidence>
<evidence type="ECO:0000313" key="7">
    <source>
        <dbReference type="Proteomes" id="UP000031668"/>
    </source>
</evidence>
<accession>A0A0C2IK43</accession>
<dbReference type="InterPro" id="IPR014729">
    <property type="entry name" value="Rossmann-like_a/b/a_fold"/>
</dbReference>
<dbReference type="GO" id="GO:0005524">
    <property type="term" value="F:ATP binding"/>
    <property type="evidence" value="ECO:0007669"/>
    <property type="project" value="UniProtKB-KW"/>
</dbReference>
<dbReference type="GO" id="GO:0006436">
    <property type="term" value="P:tryptophanyl-tRNA aminoacylation"/>
    <property type="evidence" value="ECO:0007669"/>
    <property type="project" value="TreeGrafter"/>
</dbReference>
<evidence type="ECO:0000256" key="1">
    <source>
        <dbReference type="ARBA" id="ARBA00022598"/>
    </source>
</evidence>
<dbReference type="SUPFAM" id="SSF52374">
    <property type="entry name" value="Nucleotidylyl transferase"/>
    <property type="match status" value="1"/>
</dbReference>
<dbReference type="Proteomes" id="UP000031668">
    <property type="component" value="Unassembled WGS sequence"/>
</dbReference>
<keyword evidence="4" id="KW-0030">Aminoacyl-tRNA synthetase</keyword>